<keyword evidence="1" id="KW-0328">Glycosyltransferase</keyword>
<dbReference type="EMBL" id="BAAACR010000012">
    <property type="protein sequence ID" value="GAA0213228.1"/>
    <property type="molecule type" value="Genomic_DNA"/>
</dbReference>
<organism evidence="3 4">
    <name type="scientific">Selenomonas dianae</name>
    <dbReference type="NCBI Taxonomy" id="135079"/>
    <lineage>
        <taxon>Bacteria</taxon>
        <taxon>Bacillati</taxon>
        <taxon>Bacillota</taxon>
        <taxon>Negativicutes</taxon>
        <taxon>Selenomonadales</taxon>
        <taxon>Selenomonadaceae</taxon>
        <taxon>Selenomonas</taxon>
    </lineage>
</organism>
<dbReference type="Gene3D" id="3.40.50.2000">
    <property type="entry name" value="Glycogen Phosphorylase B"/>
    <property type="match status" value="2"/>
</dbReference>
<keyword evidence="4" id="KW-1185">Reference proteome</keyword>
<dbReference type="InterPro" id="IPR051199">
    <property type="entry name" value="LPS_LOS_Heptosyltrfase"/>
</dbReference>
<keyword evidence="2" id="KW-0808">Transferase</keyword>
<sequence>MARQVYQNILVINLMHLGDLMLVTPVLQTLRHNYPEARITLLADRILTDIVQENKHIDECLLIDKKGRDKSFLGILRFALRLRKNRYDLVVNLHRNERSSALAALSGGRKIVGYAKPGFSLLFDHVSPDQHPIMHEVHSHYAALRAAQVIGEVDDAGLRMWLPPAAEVEAARLSAAHFAPTDRVIALNIGASWRTKRWEDAYFAEVADTYLARGYHLAVMGGPMDVEMVAACRAQMRAKDHPHLHIFTGQISLGVLAGLLRRCCLFITTDSGPMHVGVAMNVPVLCMFGASPVPGFYPYDAKSISVRAPVPCHPCRLHECPLTGAEHMKCMKRMPPTLILNYADQMLTETGARPAYELPRASDFETRVVEQVDGAFVLAPKGAAGRFVRPVLPDGIKAHGFD</sequence>
<dbReference type="CDD" id="cd03789">
    <property type="entry name" value="GT9_LPS_heptosyltransferase"/>
    <property type="match status" value="1"/>
</dbReference>
<dbReference type="Pfam" id="PF01075">
    <property type="entry name" value="Glyco_transf_9"/>
    <property type="match status" value="1"/>
</dbReference>
<name>A0ABN0T5L4_9FIRM</name>
<evidence type="ECO:0000256" key="1">
    <source>
        <dbReference type="ARBA" id="ARBA00022676"/>
    </source>
</evidence>
<dbReference type="PANTHER" id="PTHR30160">
    <property type="entry name" value="TETRAACYLDISACCHARIDE 4'-KINASE-RELATED"/>
    <property type="match status" value="1"/>
</dbReference>
<comment type="caution">
    <text evidence="3">The sequence shown here is derived from an EMBL/GenBank/DDBJ whole genome shotgun (WGS) entry which is preliminary data.</text>
</comment>
<reference evidence="3 4" key="1">
    <citation type="journal article" date="2019" name="Int. J. Syst. Evol. Microbiol.">
        <title>The Global Catalogue of Microorganisms (GCM) 10K type strain sequencing project: providing services to taxonomists for standard genome sequencing and annotation.</title>
        <authorList>
            <consortium name="The Broad Institute Genomics Platform"/>
            <consortium name="The Broad Institute Genome Sequencing Center for Infectious Disease"/>
            <person name="Wu L."/>
            <person name="Ma J."/>
        </authorList>
    </citation>
    <scope>NUCLEOTIDE SEQUENCE [LARGE SCALE GENOMIC DNA]</scope>
    <source>
        <strain evidence="3 4">JCM 8542</strain>
    </source>
</reference>
<dbReference type="RefSeq" id="WP_304987469.1">
    <property type="nucleotide sequence ID" value="NZ_BAAACR010000012.1"/>
</dbReference>
<dbReference type="InterPro" id="IPR002201">
    <property type="entry name" value="Glyco_trans_9"/>
</dbReference>
<proteinExistence type="predicted"/>
<evidence type="ECO:0000313" key="3">
    <source>
        <dbReference type="EMBL" id="GAA0213228.1"/>
    </source>
</evidence>
<evidence type="ECO:0000313" key="4">
    <source>
        <dbReference type="Proteomes" id="UP001500399"/>
    </source>
</evidence>
<evidence type="ECO:0000256" key="2">
    <source>
        <dbReference type="ARBA" id="ARBA00022679"/>
    </source>
</evidence>
<dbReference type="Proteomes" id="UP001500399">
    <property type="component" value="Unassembled WGS sequence"/>
</dbReference>
<accession>A0ABN0T5L4</accession>
<dbReference type="SUPFAM" id="SSF53756">
    <property type="entry name" value="UDP-Glycosyltransferase/glycogen phosphorylase"/>
    <property type="match status" value="1"/>
</dbReference>
<protein>
    <submittedName>
        <fullName evidence="3">Lipopolysaccharide heptosyltransferase II</fullName>
    </submittedName>
</protein>
<dbReference type="PANTHER" id="PTHR30160:SF1">
    <property type="entry name" value="LIPOPOLYSACCHARIDE 1,2-N-ACETYLGLUCOSAMINETRANSFERASE-RELATED"/>
    <property type="match status" value="1"/>
</dbReference>
<gene>
    <name evidence="3" type="primary">waaF_1</name>
    <name evidence="3" type="ORF">GCM10008919_15530</name>
</gene>